<dbReference type="AlphaFoldDB" id="I3EG19"/>
<name>I3EG19_NEMP3</name>
<feature type="non-terminal residue" evidence="1">
    <location>
        <position position="1"/>
    </location>
</feature>
<reference evidence="1" key="1">
    <citation type="submission" date="2011-01" db="EMBL/GenBank/DDBJ databases">
        <title>The Genome Sequence of Nematocida parisii strain ERTm3.</title>
        <authorList>
            <consortium name="The Broad Institute Genome Sequencing Platform"/>
            <consortium name="The Broad Institute Genome Sequencing Center for Infectious Disease"/>
            <person name="Cuomo C."/>
            <person name="Troemel E."/>
            <person name="Young S.K."/>
            <person name="Zeng Q."/>
            <person name="Gargeya S."/>
            <person name="Fitzgerald M."/>
            <person name="Haas B."/>
            <person name="Abouelleil A."/>
            <person name="Alvarado L."/>
            <person name="Arachchi H.M."/>
            <person name="Berlin A."/>
            <person name="Chapman S.B."/>
            <person name="Gearin G."/>
            <person name="Goldberg J."/>
            <person name="Griggs A."/>
            <person name="Gujja S."/>
            <person name="Hansen M."/>
            <person name="Heiman D."/>
            <person name="Howarth C."/>
            <person name="Larimer J."/>
            <person name="Lui A."/>
            <person name="MacDonald P.J.P."/>
            <person name="McCowen C."/>
            <person name="Montmayeur A."/>
            <person name="Murphy C."/>
            <person name="Neiman D."/>
            <person name="Pearson M."/>
            <person name="Priest M."/>
            <person name="Roberts A."/>
            <person name="Saif S."/>
            <person name="Shea T."/>
            <person name="Sisk P."/>
            <person name="Stolte C."/>
            <person name="Sykes S."/>
            <person name="Wortman J."/>
            <person name="Nusbaum C."/>
            <person name="Birren B."/>
        </authorList>
    </citation>
    <scope>NUCLEOTIDE SEQUENCE</scope>
    <source>
        <strain evidence="1">ERTm3</strain>
    </source>
</reference>
<dbReference type="HOGENOM" id="CLU_015892_0_0_1"/>
<protein>
    <submittedName>
        <fullName evidence="1">Uncharacterized protein</fullName>
    </submittedName>
</protein>
<keyword evidence="2" id="KW-1185">Reference proteome</keyword>
<gene>
    <name evidence="1" type="ORF">NEQG_01610</name>
</gene>
<dbReference type="VEuPathDB" id="MicrosporidiaDB:NEQG_01610"/>
<dbReference type="EMBL" id="GL870879">
    <property type="protein sequence ID" value="EIJ88166.1"/>
    <property type="molecule type" value="Genomic_DNA"/>
</dbReference>
<evidence type="ECO:0000313" key="2">
    <source>
        <dbReference type="Proteomes" id="UP000002872"/>
    </source>
</evidence>
<evidence type="ECO:0000313" key="1">
    <source>
        <dbReference type="EMBL" id="EIJ88166.1"/>
    </source>
</evidence>
<organism evidence="1 2">
    <name type="scientific">Nematocida parisii (strain ERTm3)</name>
    <name type="common">Nematode killer fungus</name>
    <dbReference type="NCBI Taxonomy" id="935791"/>
    <lineage>
        <taxon>Eukaryota</taxon>
        <taxon>Fungi</taxon>
        <taxon>Fungi incertae sedis</taxon>
        <taxon>Microsporidia</taxon>
        <taxon>Nematocida</taxon>
    </lineage>
</organism>
<dbReference type="InParanoid" id="I3EG19"/>
<sequence>IGIDSGIAGENISLLKVLSSIAENNTLQNYLDANCLFLTNFIFYPEQIPKSPIITHALLSYCDATHAGMSSLSLDGFEFLQNASVFNKYKVFYNIDLLILSRSRIYSSTLAQLNNNACLNFIKICKNTVIDFDSKLDLSSSKIFSVEIDGIDRKYIDPLLTGLLSFDILIDITISNINFMSTSSLNNITKLSKIDKFTLQNIVFEGSPDFSFLRKMDKLSDLTMNNIFYSYTNEFKIEDLDRIKQNPEEYLRITAEPEDSSAQKQTVLNKSDDIVRKNKAVGESISPKLVNVDSKLYNDLGLCKLKPKESNNSCYMNIQLAPKSLDGKPMSTKFRFSLEKESINVSLFSGDTPIQDVIDCLKCIDFPFTRETTIDEIIFTSYCMLFSDSEIMETISDRLFKYAEHNRIKKIKVSSRLTPTPMDMYRVVMFNSKMPTLEEMTLSKIKLTPTKTSAQNDDEKNALESYCTFIEKDSSYTELHFVKDGDIMKIEQKPRTERELLIQKLFDQNKT</sequence>
<accession>I3EG19</accession>
<proteinExistence type="predicted"/>
<dbReference type="Proteomes" id="UP000002872">
    <property type="component" value="Unassembled WGS sequence"/>
</dbReference>